<organism evidence="3 4">
    <name type="scientific">Nocardia abscessus</name>
    <dbReference type="NCBI Taxonomy" id="120957"/>
    <lineage>
        <taxon>Bacteria</taxon>
        <taxon>Bacillati</taxon>
        <taxon>Actinomycetota</taxon>
        <taxon>Actinomycetes</taxon>
        <taxon>Mycobacteriales</taxon>
        <taxon>Nocardiaceae</taxon>
        <taxon>Nocardia</taxon>
    </lineage>
</organism>
<reference evidence="3 4" key="1">
    <citation type="submission" date="2020-10" db="EMBL/GenBank/DDBJ databases">
        <title>Identification of Nocardia species via Next-generation sequencing and recognition of intraspecies genetic diversity.</title>
        <authorList>
            <person name="Li P."/>
            <person name="Li P."/>
            <person name="Lu B."/>
        </authorList>
    </citation>
    <scope>NUCLEOTIDE SEQUENCE [LARGE SCALE GENOMIC DNA]</scope>
    <source>
        <strain evidence="3 4">N-11</strain>
    </source>
</reference>
<proteinExistence type="predicted"/>
<feature type="domain" description="MHYT" evidence="2">
    <location>
        <begin position="22"/>
        <end position="210"/>
    </location>
</feature>
<feature type="transmembrane region" description="Helical" evidence="1">
    <location>
        <begin position="56"/>
        <end position="82"/>
    </location>
</feature>
<evidence type="ECO:0000313" key="4">
    <source>
        <dbReference type="Proteomes" id="UP000807309"/>
    </source>
</evidence>
<name>A0ABS0CDV9_9NOCA</name>
<protein>
    <recommendedName>
        <fullName evidence="2">MHYT domain-containing protein</fullName>
    </recommendedName>
</protein>
<dbReference type="PROSITE" id="PS50924">
    <property type="entry name" value="MHYT"/>
    <property type="match status" value="1"/>
</dbReference>
<dbReference type="Proteomes" id="UP000807309">
    <property type="component" value="Unassembled WGS sequence"/>
</dbReference>
<dbReference type="RefSeq" id="WP_195035429.1">
    <property type="nucleotide sequence ID" value="NZ_JADLRE010000023.1"/>
</dbReference>
<evidence type="ECO:0000259" key="2">
    <source>
        <dbReference type="PROSITE" id="PS50924"/>
    </source>
</evidence>
<dbReference type="EMBL" id="JADLRE010000023">
    <property type="protein sequence ID" value="MBF6228537.1"/>
    <property type="molecule type" value="Genomic_DNA"/>
</dbReference>
<dbReference type="Pfam" id="PF03707">
    <property type="entry name" value="MHYT"/>
    <property type="match status" value="2"/>
</dbReference>
<gene>
    <name evidence="3" type="ORF">IU470_25950</name>
</gene>
<dbReference type="PANTHER" id="PTHR35152:SF1">
    <property type="entry name" value="DOMAIN SIGNALLING PROTEIN, PUTATIVE (AFU_ORTHOLOGUE AFUA_5G11310)-RELATED"/>
    <property type="match status" value="1"/>
</dbReference>
<comment type="caution">
    <text evidence="3">The sequence shown here is derived from an EMBL/GenBank/DDBJ whole genome shotgun (WGS) entry which is preliminary data.</text>
</comment>
<feature type="transmembrane region" description="Helical" evidence="1">
    <location>
        <begin position="94"/>
        <end position="115"/>
    </location>
</feature>
<keyword evidence="1" id="KW-0472">Membrane</keyword>
<dbReference type="InterPro" id="IPR005330">
    <property type="entry name" value="MHYT_dom"/>
</dbReference>
<keyword evidence="4" id="KW-1185">Reference proteome</keyword>
<feature type="transmembrane region" description="Helical" evidence="1">
    <location>
        <begin position="226"/>
        <end position="248"/>
    </location>
</feature>
<keyword evidence="1" id="KW-0812">Transmembrane</keyword>
<feature type="transmembrane region" description="Helical" evidence="1">
    <location>
        <begin position="153"/>
        <end position="176"/>
    </location>
</feature>
<dbReference type="PANTHER" id="PTHR35152">
    <property type="entry name" value="DOMAIN SIGNALLING PROTEIN, PUTATIVE (AFU_ORTHOLOGUE AFUA_5G11310)-RELATED"/>
    <property type="match status" value="1"/>
</dbReference>
<keyword evidence="1" id="KW-1133">Transmembrane helix</keyword>
<sequence>MREVAALAAGGGAGTSVDQFALGYWLVGLSLGISVLGAVVGLACILHGARSVQFRLVWLVSAAISLGGVGAWLATSVAMLGLKVPGSAMRYDTGRLISALVVSIVSVFAALLIIGRAPRLTLLLPGGVVLGLGIGVTNYLGVGSLQIQGSVGVTMWLAVISAVIGVITATATLWLFQTMRFPLARAATVLLFGVGVAATYYTALAALHFDVNRSAKVPDGVELFDFVFPMFVIGLLALTVPISAVLIAPDRRELAGPPKARRPKLEPAR</sequence>
<accession>A0ABS0CDV9</accession>
<evidence type="ECO:0000313" key="3">
    <source>
        <dbReference type="EMBL" id="MBF6228537.1"/>
    </source>
</evidence>
<feature type="transmembrane region" description="Helical" evidence="1">
    <location>
        <begin position="122"/>
        <end position="141"/>
    </location>
</feature>
<feature type="transmembrane region" description="Helical" evidence="1">
    <location>
        <begin position="183"/>
        <end position="206"/>
    </location>
</feature>
<feature type="transmembrane region" description="Helical" evidence="1">
    <location>
        <begin position="24"/>
        <end position="49"/>
    </location>
</feature>
<evidence type="ECO:0000256" key="1">
    <source>
        <dbReference type="PROSITE-ProRule" id="PRU00244"/>
    </source>
</evidence>